<sequence length="144" mass="16660">MPMGLDITPPREPRDQAAVPSSGAFEFDIRVTDLDEEGLDQQPFGIIRLDREGNILSYNLYEEKQARRKREDVVGRNFFTEVAPCTKVKSFHGRFREGVARRELEATFGFVFYLRHVTRNVDVSLFYKRAPLESADSIWVFVRG</sequence>
<dbReference type="InterPro" id="IPR035965">
    <property type="entry name" value="PAS-like_dom_sf"/>
</dbReference>
<dbReference type="RefSeq" id="WP_231511674.1">
    <property type="nucleotide sequence ID" value="NZ_ASRX01000042.1"/>
</dbReference>
<feature type="domain" description="PAS fold" evidence="5">
    <location>
        <begin position="38"/>
        <end position="120"/>
    </location>
</feature>
<name>A0A017T429_9BACT</name>
<dbReference type="STRING" id="1192034.CAP_5192"/>
<dbReference type="Gene3D" id="3.30.450.20">
    <property type="entry name" value="PAS domain"/>
    <property type="match status" value="1"/>
</dbReference>
<protein>
    <recommendedName>
        <fullName evidence="2">Photoactive yellow protein</fullName>
    </recommendedName>
</protein>
<keyword evidence="7" id="KW-1185">Reference proteome</keyword>
<dbReference type="SUPFAM" id="SSF55785">
    <property type="entry name" value="PYP-like sensor domain (PAS domain)"/>
    <property type="match status" value="1"/>
</dbReference>
<reference evidence="6 7" key="1">
    <citation type="submission" date="2013-05" db="EMBL/GenBank/DDBJ databases">
        <title>Genome assembly of Chondromyces apiculatus DSM 436.</title>
        <authorList>
            <person name="Sharma G."/>
            <person name="Khatri I."/>
            <person name="Kaur C."/>
            <person name="Mayilraj S."/>
            <person name="Subramanian S."/>
        </authorList>
    </citation>
    <scope>NUCLEOTIDE SEQUENCE [LARGE SCALE GENOMIC DNA]</scope>
    <source>
        <strain evidence="6 7">DSM 436</strain>
    </source>
</reference>
<dbReference type="GO" id="GO:0007602">
    <property type="term" value="P:phototransduction"/>
    <property type="evidence" value="ECO:0007669"/>
    <property type="project" value="InterPro"/>
</dbReference>
<evidence type="ECO:0000259" key="5">
    <source>
        <dbReference type="Pfam" id="PF00989"/>
    </source>
</evidence>
<evidence type="ECO:0000256" key="2">
    <source>
        <dbReference type="ARBA" id="ARBA00019243"/>
    </source>
</evidence>
<dbReference type="GO" id="GO:0006355">
    <property type="term" value="P:regulation of DNA-templated transcription"/>
    <property type="evidence" value="ECO:0007669"/>
    <property type="project" value="InterPro"/>
</dbReference>
<gene>
    <name evidence="6" type="ORF">CAP_5192</name>
</gene>
<dbReference type="PIRSF" id="PIRSF000087">
    <property type="entry name" value="PYP"/>
    <property type="match status" value="1"/>
</dbReference>
<keyword evidence="4" id="KW-0675">Receptor</keyword>
<dbReference type="GO" id="GO:0009881">
    <property type="term" value="F:photoreceptor activity"/>
    <property type="evidence" value="ECO:0007669"/>
    <property type="project" value="InterPro"/>
</dbReference>
<evidence type="ECO:0000256" key="3">
    <source>
        <dbReference type="ARBA" id="ARBA00022991"/>
    </source>
</evidence>
<dbReference type="InterPro" id="IPR012130">
    <property type="entry name" value="PYP"/>
</dbReference>
<dbReference type="Proteomes" id="UP000019678">
    <property type="component" value="Unassembled WGS sequence"/>
</dbReference>
<dbReference type="Pfam" id="PF00989">
    <property type="entry name" value="PAS"/>
    <property type="match status" value="1"/>
</dbReference>
<dbReference type="eggNOG" id="COG4251">
    <property type="taxonomic scope" value="Bacteria"/>
</dbReference>
<evidence type="ECO:0000313" key="6">
    <source>
        <dbReference type="EMBL" id="EYF03762.1"/>
    </source>
</evidence>
<evidence type="ECO:0000313" key="7">
    <source>
        <dbReference type="Proteomes" id="UP000019678"/>
    </source>
</evidence>
<organism evidence="6 7">
    <name type="scientific">Chondromyces apiculatus DSM 436</name>
    <dbReference type="NCBI Taxonomy" id="1192034"/>
    <lineage>
        <taxon>Bacteria</taxon>
        <taxon>Pseudomonadati</taxon>
        <taxon>Myxococcota</taxon>
        <taxon>Polyangia</taxon>
        <taxon>Polyangiales</taxon>
        <taxon>Polyangiaceae</taxon>
        <taxon>Chondromyces</taxon>
    </lineage>
</organism>
<evidence type="ECO:0000256" key="1">
    <source>
        <dbReference type="ARBA" id="ARBA00009132"/>
    </source>
</evidence>
<proteinExistence type="inferred from homology"/>
<dbReference type="InterPro" id="IPR000014">
    <property type="entry name" value="PAS"/>
</dbReference>
<evidence type="ECO:0000256" key="4">
    <source>
        <dbReference type="ARBA" id="ARBA00023170"/>
    </source>
</evidence>
<dbReference type="EMBL" id="ASRX01000042">
    <property type="protein sequence ID" value="EYF03762.1"/>
    <property type="molecule type" value="Genomic_DNA"/>
</dbReference>
<comment type="caution">
    <text evidence="6">The sequence shown here is derived from an EMBL/GenBank/DDBJ whole genome shotgun (WGS) entry which is preliminary data.</text>
</comment>
<dbReference type="AlphaFoldDB" id="A0A017T429"/>
<accession>A0A017T429</accession>
<keyword evidence="3" id="KW-0157">Chromophore</keyword>
<dbReference type="CDD" id="cd00130">
    <property type="entry name" value="PAS"/>
    <property type="match status" value="1"/>
</dbReference>
<dbReference type="InterPro" id="IPR013767">
    <property type="entry name" value="PAS_fold"/>
</dbReference>
<comment type="similarity">
    <text evidence="1">Belongs to the photoactive yellow protein family.</text>
</comment>